<evidence type="ECO:0000313" key="2">
    <source>
        <dbReference type="EMBL" id="ADJ23666.1"/>
    </source>
</evidence>
<evidence type="ECO:0000313" key="3">
    <source>
        <dbReference type="Proteomes" id="UP000002033"/>
    </source>
</evidence>
<keyword evidence="2" id="KW-0378">Hydrolase</keyword>
<dbReference type="Gene3D" id="2.40.70.10">
    <property type="entry name" value="Acid Proteases"/>
    <property type="match status" value="1"/>
</dbReference>
<protein>
    <submittedName>
        <fullName evidence="2">Aspartyl protease-like protein</fullName>
    </submittedName>
</protein>
<dbReference type="MEROPS" id="A32.001"/>
<dbReference type="RefSeq" id="WP_013215825.1">
    <property type="nucleotide sequence ID" value="NC_014313.1"/>
</dbReference>
<keyword evidence="1" id="KW-0812">Transmembrane</keyword>
<sequence precursor="true">MFAFLISAIVALGGALLYLLFTGSSLEAMQGPPIAITVIGALILLYLLSHHNNERRFGRLAAIAALGAIAVVGAVSTRVDPVPMIKNFFAVAHGELTSSDRDIAASIATASAPASVRIRKIDDGFLANAEVNGQAFPMLVDSGAATVVLRQSDAEKAGIDVTHVTFDTPLKTANGTSYLAPVRLKSVRVGQLTIDDVEALVAKPGTLNESLLGMSFLRRLTSYQVAGDFITLRQ</sequence>
<gene>
    <name evidence="2" type="ordered locus">Hden_1863</name>
</gene>
<feature type="transmembrane region" description="Helical" evidence="1">
    <location>
        <begin position="32"/>
        <end position="48"/>
    </location>
</feature>
<accession>D8JZ64</accession>
<reference evidence="3" key="1">
    <citation type="journal article" date="2011" name="J. Bacteriol.">
        <title>Genome sequences of eight morphologically diverse alphaproteobacteria.</title>
        <authorList>
            <consortium name="US DOE Joint Genome Institute"/>
            <person name="Brown P.J."/>
            <person name="Kysela D.T."/>
            <person name="Buechlein A."/>
            <person name="Hemmerich C."/>
            <person name="Brun Y.V."/>
        </authorList>
    </citation>
    <scope>NUCLEOTIDE SEQUENCE [LARGE SCALE GENOMIC DNA]</scope>
    <source>
        <strain evidence="3">ATCC 51888 / DSM 1869 / NCIB 11706 / TK 0415</strain>
    </source>
</reference>
<dbReference type="HOGENOM" id="CLU_099411_0_1_5"/>
<keyword evidence="1" id="KW-0472">Membrane</keyword>
<name>D8JZ64_HYPDA</name>
<dbReference type="Proteomes" id="UP000002033">
    <property type="component" value="Chromosome"/>
</dbReference>
<dbReference type="OrthoDB" id="7595324at2"/>
<dbReference type="EMBL" id="CP002083">
    <property type="protein sequence ID" value="ADJ23666.1"/>
    <property type="molecule type" value="Genomic_DNA"/>
</dbReference>
<dbReference type="eggNOG" id="COG3577">
    <property type="taxonomic scope" value="Bacteria"/>
</dbReference>
<dbReference type="InterPro" id="IPR011969">
    <property type="entry name" value="Clan_AA_Asp_peptidase_C"/>
</dbReference>
<dbReference type="CDD" id="cd05483">
    <property type="entry name" value="retropepsin_like_bacteria"/>
    <property type="match status" value="1"/>
</dbReference>
<dbReference type="GO" id="GO:0006508">
    <property type="term" value="P:proteolysis"/>
    <property type="evidence" value="ECO:0007669"/>
    <property type="project" value="UniProtKB-KW"/>
</dbReference>
<dbReference type="GO" id="GO:0004190">
    <property type="term" value="F:aspartic-type endopeptidase activity"/>
    <property type="evidence" value="ECO:0007669"/>
    <property type="project" value="InterPro"/>
</dbReference>
<dbReference type="NCBIfam" id="TIGR02281">
    <property type="entry name" value="clan_AA_DTGA"/>
    <property type="match status" value="1"/>
</dbReference>
<dbReference type="KEGG" id="hdn:Hden_1863"/>
<proteinExistence type="predicted"/>
<dbReference type="InterPro" id="IPR001969">
    <property type="entry name" value="Aspartic_peptidase_AS"/>
</dbReference>
<evidence type="ECO:0000256" key="1">
    <source>
        <dbReference type="SAM" id="Phobius"/>
    </source>
</evidence>
<keyword evidence="3" id="KW-1185">Reference proteome</keyword>
<dbReference type="AlphaFoldDB" id="D8JZ64"/>
<dbReference type="SUPFAM" id="SSF50630">
    <property type="entry name" value="Acid proteases"/>
    <property type="match status" value="1"/>
</dbReference>
<dbReference type="STRING" id="582899.Hden_1863"/>
<dbReference type="InterPro" id="IPR034122">
    <property type="entry name" value="Retropepsin-like_bacterial"/>
</dbReference>
<keyword evidence="2" id="KW-0645">Protease</keyword>
<feature type="transmembrane region" description="Helical" evidence="1">
    <location>
        <begin position="60"/>
        <end position="79"/>
    </location>
</feature>
<organism evidence="2 3">
    <name type="scientific">Hyphomicrobium denitrificans (strain ATCC 51888 / DSM 1869 / NCIMB 11706 / TK 0415)</name>
    <dbReference type="NCBI Taxonomy" id="582899"/>
    <lineage>
        <taxon>Bacteria</taxon>
        <taxon>Pseudomonadati</taxon>
        <taxon>Pseudomonadota</taxon>
        <taxon>Alphaproteobacteria</taxon>
        <taxon>Hyphomicrobiales</taxon>
        <taxon>Hyphomicrobiaceae</taxon>
        <taxon>Hyphomicrobium</taxon>
    </lineage>
</organism>
<dbReference type="PROSITE" id="PS00141">
    <property type="entry name" value="ASP_PROTEASE"/>
    <property type="match status" value="1"/>
</dbReference>
<dbReference type="Pfam" id="PF13975">
    <property type="entry name" value="gag-asp_proteas"/>
    <property type="match status" value="1"/>
</dbReference>
<keyword evidence="1" id="KW-1133">Transmembrane helix</keyword>
<dbReference type="InterPro" id="IPR021109">
    <property type="entry name" value="Peptidase_aspartic_dom_sf"/>
</dbReference>